<organism evidence="1 2">
    <name type="scientific">candidate division WOR_3 bacterium SM1_77</name>
    <dbReference type="NCBI Taxonomy" id="1703778"/>
    <lineage>
        <taxon>Bacteria</taxon>
        <taxon>Bacteria division WOR-3</taxon>
    </lineage>
</organism>
<feature type="non-terminal residue" evidence="1">
    <location>
        <position position="517"/>
    </location>
</feature>
<evidence type="ECO:0000313" key="1">
    <source>
        <dbReference type="EMBL" id="KPL13106.1"/>
    </source>
</evidence>
<accession>A0A0S8JUF1</accession>
<dbReference type="AlphaFoldDB" id="A0A0S8JUF1"/>
<comment type="caution">
    <text evidence="1">The sequence shown here is derived from an EMBL/GenBank/DDBJ whole genome shotgun (WGS) entry which is preliminary data.</text>
</comment>
<dbReference type="EMBL" id="LJVE01000120">
    <property type="protein sequence ID" value="KPL13106.1"/>
    <property type="molecule type" value="Genomic_DNA"/>
</dbReference>
<sequence>MSHSFNAYLDSSLAFIGLTEKDLVFRNDYSIRDPYRFSIIDSLLLDPMKSIDFVLGMDGDFWTGSHKHMLESVVRFYGFDAESGPGSLIERLGECHVMIQNAFAHEESELGNVLERLIVFAPEPTASIEEEKTYEREYDSLVSYLSEHGDRIDYRSMFVAALTVLWTLDDFSISNIGLSGAEMDLHMPGIQSSVQGVTGALVYYNEFDFGRVVIGDVGINVYEGDFSVIIDLGGDDVYYLDEQENCLRLIIDEAGNDMYQGGDYSIACGRFGVSVLIDNDGDDTYEAQSFSLGAGVFGVGILFDREGDDRYHGDTFTQGAGGFGIGILRDEAGNDTYEGALYAQGFATTYGIGILGDGQGNDRYLIREKYLDEIRYLDHYLSMSQGFSIGFRPDLSAGIGLLLEKSGNDQYVGDIFGQGASYWYGIGAIVEKAGNDNYIAYQYAQGSGTHVALGLLIDEAGDDNYVAKGVSQGCGHDLSLGLLLDQGGSDTYAAFDLSQGAGSANGIGVLIDELGDD</sequence>
<protein>
    <submittedName>
        <fullName evidence="1">Uncharacterized protein</fullName>
    </submittedName>
</protein>
<reference evidence="1 2" key="1">
    <citation type="journal article" date="2015" name="Microbiome">
        <title>Genomic resolution of linkages in carbon, nitrogen, and sulfur cycling among widespread estuary sediment bacteria.</title>
        <authorList>
            <person name="Baker B.J."/>
            <person name="Lazar C.S."/>
            <person name="Teske A.P."/>
            <person name="Dick G.J."/>
        </authorList>
    </citation>
    <scope>NUCLEOTIDE SEQUENCE [LARGE SCALE GENOMIC DNA]</scope>
    <source>
        <strain evidence="1">SM1_77</strain>
    </source>
</reference>
<gene>
    <name evidence="1" type="ORF">AMJ74_05715</name>
</gene>
<name>A0A0S8JUF1_UNCW3</name>
<proteinExistence type="predicted"/>
<evidence type="ECO:0000313" key="2">
    <source>
        <dbReference type="Proteomes" id="UP000050975"/>
    </source>
</evidence>
<dbReference type="Proteomes" id="UP000050975">
    <property type="component" value="Unassembled WGS sequence"/>
</dbReference>